<evidence type="ECO:0000256" key="1">
    <source>
        <dbReference type="SAM" id="MobiDB-lite"/>
    </source>
</evidence>
<organism evidence="2 3">
    <name type="scientific">Temnothorax curvispinosus</name>
    <dbReference type="NCBI Taxonomy" id="300111"/>
    <lineage>
        <taxon>Eukaryota</taxon>
        <taxon>Metazoa</taxon>
        <taxon>Ecdysozoa</taxon>
        <taxon>Arthropoda</taxon>
        <taxon>Hexapoda</taxon>
        <taxon>Insecta</taxon>
        <taxon>Pterygota</taxon>
        <taxon>Neoptera</taxon>
        <taxon>Endopterygota</taxon>
        <taxon>Hymenoptera</taxon>
        <taxon>Apocrita</taxon>
        <taxon>Aculeata</taxon>
        <taxon>Formicoidea</taxon>
        <taxon>Formicidae</taxon>
        <taxon>Myrmicinae</taxon>
        <taxon>Temnothorax</taxon>
    </lineage>
</organism>
<dbReference type="Pfam" id="PF16037">
    <property type="entry name" value="DUF4790"/>
    <property type="match status" value="1"/>
</dbReference>
<dbReference type="AlphaFoldDB" id="A0A6J1PW71"/>
<feature type="compositionally biased region" description="Acidic residues" evidence="1">
    <location>
        <begin position="57"/>
        <end position="68"/>
    </location>
</feature>
<evidence type="ECO:0000313" key="2">
    <source>
        <dbReference type="Proteomes" id="UP000504618"/>
    </source>
</evidence>
<gene>
    <name evidence="3" type="primary">LOC112456073</name>
</gene>
<dbReference type="Proteomes" id="UP000504618">
    <property type="component" value="Unplaced"/>
</dbReference>
<sequence>MQSRLIWRNFGTRKKCVKIFFIRVIELRSIFRIVLKSGRKITYWISRMNKKHNNPSLEDENLEISEDPQEPKDLSKEVEGKPVFRKYRTKHMKLFPELYRSDVSIHPSYTGLKILPYHVVCRHRVQRIKQQSFRQLNREIAHFAMSQMFALDGVRIDRVFSVGMSPKMLIVLDPLTEKERRRLNELIRDP</sequence>
<feature type="region of interest" description="Disordered" evidence="1">
    <location>
        <begin position="56"/>
        <end position="75"/>
    </location>
</feature>
<evidence type="ECO:0000313" key="3">
    <source>
        <dbReference type="RefSeq" id="XP_024874144.1"/>
    </source>
</evidence>
<dbReference type="GeneID" id="112456073"/>
<proteinExistence type="predicted"/>
<dbReference type="InterPro" id="IPR032004">
    <property type="entry name" value="DUF4790"/>
</dbReference>
<name>A0A6J1PW71_9HYME</name>
<keyword evidence="2" id="KW-1185">Reference proteome</keyword>
<accession>A0A6J1PW71</accession>
<protein>
    <submittedName>
        <fullName evidence="3">Uncharacterized protein LOC112456073</fullName>
    </submittedName>
</protein>
<dbReference type="OrthoDB" id="7675754at2759"/>
<reference evidence="3" key="1">
    <citation type="submission" date="2025-08" db="UniProtKB">
        <authorList>
            <consortium name="RefSeq"/>
        </authorList>
    </citation>
    <scope>IDENTIFICATION</scope>
    <source>
        <tissue evidence="3">Whole body</tissue>
    </source>
</reference>
<dbReference type="RefSeq" id="XP_024874144.1">
    <property type="nucleotide sequence ID" value="XM_025018376.1"/>
</dbReference>